<keyword evidence="6" id="KW-1133">Transmembrane helix</keyword>
<dbReference type="Proteomes" id="UP000193380">
    <property type="component" value="Unassembled WGS sequence"/>
</dbReference>
<keyword evidence="7" id="KW-0333">Golgi apparatus</keyword>
<name>A0A060X869_ONCMY</name>
<keyword evidence="5" id="KW-0735">Signal-anchor</keyword>
<dbReference type="GO" id="GO:0000139">
    <property type="term" value="C:Golgi membrane"/>
    <property type="evidence" value="ECO:0007669"/>
    <property type="project" value="UniProtKB-SubCell"/>
</dbReference>
<proteinExistence type="inferred from homology"/>
<dbReference type="PaxDb" id="8022-A0A060X869"/>
<keyword evidence="15" id="KW-1185">Reference proteome</keyword>
<evidence type="ECO:0000256" key="8">
    <source>
        <dbReference type="ARBA" id="ARBA00023136"/>
    </source>
</evidence>
<keyword evidence="4" id="KW-0378">Hydrolase</keyword>
<dbReference type="FunFam" id="3.20.20.80:FF:000019">
    <property type="entry name" value="glycoprotein endo-alpha-1,2-mannosidase"/>
    <property type="match status" value="1"/>
</dbReference>
<evidence type="ECO:0000256" key="2">
    <source>
        <dbReference type="ARBA" id="ARBA00009559"/>
    </source>
</evidence>
<dbReference type="Proteomes" id="UP000694395">
    <property type="component" value="Chromosome 26"/>
</dbReference>
<evidence type="ECO:0000313" key="14">
    <source>
        <dbReference type="Proteomes" id="UP000193380"/>
    </source>
</evidence>
<evidence type="ECO:0000313" key="13">
    <source>
        <dbReference type="Ensembl" id="ENSOMYP00000082526.1"/>
    </source>
</evidence>
<dbReference type="Gene3D" id="3.20.20.80">
    <property type="entry name" value="Glycosidases"/>
    <property type="match status" value="1"/>
</dbReference>
<organism evidence="12 14">
    <name type="scientific">Oncorhynchus mykiss</name>
    <name type="common">Rainbow trout</name>
    <name type="synonym">Salmo gairdneri</name>
    <dbReference type="NCBI Taxonomy" id="8022"/>
    <lineage>
        <taxon>Eukaryota</taxon>
        <taxon>Metazoa</taxon>
        <taxon>Chordata</taxon>
        <taxon>Craniata</taxon>
        <taxon>Vertebrata</taxon>
        <taxon>Euteleostomi</taxon>
        <taxon>Actinopterygii</taxon>
        <taxon>Neopterygii</taxon>
        <taxon>Teleostei</taxon>
        <taxon>Protacanthopterygii</taxon>
        <taxon>Salmoniformes</taxon>
        <taxon>Salmonidae</taxon>
        <taxon>Salmoninae</taxon>
        <taxon>Oncorhynchus</taxon>
    </lineage>
</organism>
<dbReference type="GeneTree" id="ENSGT00390000016054"/>
<evidence type="ECO:0000256" key="4">
    <source>
        <dbReference type="ARBA" id="ARBA00022801"/>
    </source>
</evidence>
<dbReference type="RefSeq" id="XP_021441356.1">
    <property type="nucleotide sequence ID" value="XM_021585681.2"/>
</dbReference>
<evidence type="ECO:0000256" key="5">
    <source>
        <dbReference type="ARBA" id="ARBA00022968"/>
    </source>
</evidence>
<evidence type="ECO:0000313" key="12">
    <source>
        <dbReference type="EMBL" id="CDQ75798.1"/>
    </source>
</evidence>
<dbReference type="InterPro" id="IPR026071">
    <property type="entry name" value="Glyco_Hydrolase_99"/>
</dbReference>
<reference evidence="13" key="4">
    <citation type="submission" date="2025-05" db="UniProtKB">
        <authorList>
            <consortium name="Ensembl"/>
        </authorList>
    </citation>
    <scope>IDENTIFICATION</scope>
</reference>
<dbReference type="GO" id="GO:0004569">
    <property type="term" value="F:glycoprotein endo-alpha-1,2-mannosidase activity"/>
    <property type="evidence" value="ECO:0007669"/>
    <property type="project" value="UniProtKB-EC"/>
</dbReference>
<gene>
    <name evidence="13" type="primary">manea</name>
    <name evidence="12" type="ORF">GSONMT00032003001</name>
</gene>
<dbReference type="PANTHER" id="PTHR13572:SF1">
    <property type="entry name" value="GLYCOPROTEIN ENDO-ALPHA-1,2-MANNOSIDASE"/>
    <property type="match status" value="1"/>
</dbReference>
<sequence>MARFRRRSCSTFIGLVLLIFIVTVVLKSFTPEYSPFGSIFGPELFPNIKGPGKNAIQMLGNIDSVVPEALTKMIDIDSERVKNVEAALRQFPAPNYNIHAFYYTWYGNTQFDGKYIHWDHPLLPHWDSKVAAGYPRGRHSPPDDIGANFYPALGAYSSRDPSVIEAHMKQLRAGAIGVLAVSWYPPGMKDENGEPTDDIVPLILEVAHAYHVKVAFHIEPYKGRDETSMFNNVKYIIEKYGEHPAFYRHRTNTGKFLPLFYVYDSYLLNSEQWAKLLKHTKSSSIRDTPYDGIFIALLVEEKHKRDIVTAGFDGVYTYFATNGFSYGSTHRNWESIKTFCEDNNLLFIPSVGPGYIDTSIRPWNFQNTRNRINGKYYEMALSAALEAGADIISITSFNEWHEGTQIEMAIPKTSQTVYLDYLPHKPVVYLEVTRKWAAIFSNERKRWLE</sequence>
<dbReference type="RefSeq" id="XP_021441357.1">
    <property type="nucleotide sequence ID" value="XM_021585682.1"/>
</dbReference>
<evidence type="ECO:0000256" key="6">
    <source>
        <dbReference type="ARBA" id="ARBA00022989"/>
    </source>
</evidence>
<comment type="similarity">
    <text evidence="2">Belongs to the glycosyl hydrolase 99 family.</text>
</comment>
<protein>
    <recommendedName>
        <fullName evidence="10">Glycoprotein endo-alpha-1,2-mannosidase</fullName>
        <ecNumber evidence="9">3.2.1.130</ecNumber>
    </recommendedName>
</protein>
<keyword evidence="8" id="KW-0472">Membrane</keyword>
<dbReference type="PANTHER" id="PTHR13572">
    <property type="entry name" value="ENDO-ALPHA-1,2-MANNOSIDASE"/>
    <property type="match status" value="1"/>
</dbReference>
<dbReference type="AlphaFoldDB" id="A0A060X869"/>
<dbReference type="GeneID" id="110506252"/>
<reference evidence="12" key="2">
    <citation type="submission" date="2014-03" db="EMBL/GenBank/DDBJ databases">
        <authorList>
            <person name="Genoscope - CEA"/>
        </authorList>
    </citation>
    <scope>NUCLEOTIDE SEQUENCE</scope>
</reference>
<reference evidence="13 15" key="3">
    <citation type="submission" date="2020-07" db="EMBL/GenBank/DDBJ databases">
        <title>A long reads based de novo assembly of the rainbow trout Arlee double haploid line genome.</title>
        <authorList>
            <person name="Gao G."/>
            <person name="Palti Y."/>
        </authorList>
    </citation>
    <scope>NUCLEOTIDE SEQUENCE [LARGE SCALE GENOMIC DNA]</scope>
</reference>
<dbReference type="STRING" id="8022.A0A060X869"/>
<dbReference type="KEGG" id="omy:110506252"/>
<evidence type="ECO:0000256" key="11">
    <source>
        <dbReference type="ARBA" id="ARBA00049330"/>
    </source>
</evidence>
<dbReference type="EMBL" id="FR905083">
    <property type="protein sequence ID" value="CDQ75798.1"/>
    <property type="molecule type" value="Genomic_DNA"/>
</dbReference>
<dbReference type="Ensembl" id="ENSOMYT00000089911.2">
    <property type="protein sequence ID" value="ENSOMYP00000082526.1"/>
    <property type="gene ID" value="ENSOMYG00000038109.2"/>
</dbReference>
<evidence type="ECO:0000256" key="10">
    <source>
        <dbReference type="ARBA" id="ARBA00039288"/>
    </source>
</evidence>
<evidence type="ECO:0000256" key="1">
    <source>
        <dbReference type="ARBA" id="ARBA00004323"/>
    </source>
</evidence>
<evidence type="ECO:0000256" key="9">
    <source>
        <dbReference type="ARBA" id="ARBA00038876"/>
    </source>
</evidence>
<dbReference type="EC" id="3.2.1.130" evidence="9"/>
<evidence type="ECO:0000313" key="15">
    <source>
        <dbReference type="Proteomes" id="UP000694395"/>
    </source>
</evidence>
<dbReference type="OrthoDB" id="406152at2759"/>
<evidence type="ECO:0000256" key="7">
    <source>
        <dbReference type="ARBA" id="ARBA00023034"/>
    </source>
</evidence>
<accession>A0A060X869</accession>
<reference evidence="12" key="1">
    <citation type="journal article" date="2014" name="Nat. Commun.">
        <title>The rainbow trout genome provides novel insights into evolution after whole-genome duplication in vertebrates.</title>
        <authorList>
            <person name="Berthelot C."/>
            <person name="Brunet F."/>
            <person name="Chalopin D."/>
            <person name="Juanchich A."/>
            <person name="Bernard M."/>
            <person name="Noel B."/>
            <person name="Bento P."/>
            <person name="Da Silva C."/>
            <person name="Labadie K."/>
            <person name="Alberti A."/>
            <person name="Aury J.M."/>
            <person name="Louis A."/>
            <person name="Dehais P."/>
            <person name="Bardou P."/>
            <person name="Montfort J."/>
            <person name="Klopp C."/>
            <person name="Cabau C."/>
            <person name="Gaspin C."/>
            <person name="Thorgaard G.H."/>
            <person name="Boussaha M."/>
            <person name="Quillet E."/>
            <person name="Guyomard R."/>
            <person name="Galiana D."/>
            <person name="Bobe J."/>
            <person name="Volff J.N."/>
            <person name="Genet C."/>
            <person name="Wincker P."/>
            <person name="Jaillon O."/>
            <person name="Roest Crollius H."/>
            <person name="Guiguen Y."/>
        </authorList>
    </citation>
    <scope>NUCLEOTIDE SEQUENCE [LARGE SCALE GENOMIC DNA]</scope>
</reference>
<comment type="catalytic activity">
    <reaction evidence="11">
        <text>N-{alpha-Glc-(1-&gt;3)-alpha-Man-(1-&gt;2)-alpha-Man-(1-&gt;2)-alpha-Man-(1-&gt;3)-[alpha-Man-(1-&gt;2)-alpha-Man-(1-&gt;3)-[alpha-Man-(1-&gt;2)-alpha-Man-(1-&gt;6)]-alpha-Man-(1-&gt;6)]-beta-Man-(1-&gt;4)-beta-GlcNAc-(1-&gt;4)-beta-GlcNAc}-L-asparaginyl-[protein] + H2O = alpha-D-glucosyl-(1-&gt;3)-D-mannopyranose + N(4)-{alpha-D-Man-(1-&gt;2)-alpha-D-Man-(1-&gt;3)-[alpha-D-Man-(1-&gt;2)-alpha-D-Man-(1-&gt;3)-[alpha-D-Man-(1-&gt;2)-alpha-D-Man-(1-&gt;6)]-alpha-D-Man-(1-&gt;6)]-beta-D-Man-(1-&gt;4)-beta-D-GlaNAc-(1-&gt;4)-beta-D-GlcNAc}-L-asparaginyl-[protein] (N-glucan mannose isomer 8A1,2,3B1,2)</text>
        <dbReference type="Rhea" id="RHEA:54824"/>
        <dbReference type="Rhea" id="RHEA-COMP:14010"/>
        <dbReference type="Rhea" id="RHEA-COMP:14011"/>
        <dbReference type="ChEBI" id="CHEBI:15377"/>
        <dbReference type="ChEBI" id="CHEBI:52996"/>
        <dbReference type="ChEBI" id="CHEBI:59080"/>
        <dbReference type="ChEBI" id="CHEBI:60627"/>
        <dbReference type="EC" id="3.2.1.130"/>
    </reaction>
</comment>
<dbReference type="RefSeq" id="XP_036819262.1">
    <property type="nucleotide sequence ID" value="XM_036963367.1"/>
</dbReference>
<keyword evidence="3" id="KW-0812">Transmembrane</keyword>
<comment type="subcellular location">
    <subcellularLocation>
        <location evidence="1">Golgi apparatus membrane</location>
        <topology evidence="1">Single-pass type II membrane protein</topology>
    </subcellularLocation>
</comment>
<evidence type="ECO:0000256" key="3">
    <source>
        <dbReference type="ARBA" id="ARBA00022692"/>
    </source>
</evidence>
<dbReference type="CDD" id="cd11574">
    <property type="entry name" value="GH99"/>
    <property type="match status" value="1"/>
</dbReference>
<dbReference type="Pfam" id="PF16317">
    <property type="entry name" value="Glyco_hydro_99"/>
    <property type="match status" value="1"/>
</dbReference>
<dbReference type="CTD" id="79694"/>